<feature type="region of interest" description="Disordered" evidence="1">
    <location>
        <begin position="86"/>
        <end position="108"/>
    </location>
</feature>
<comment type="caution">
    <text evidence="2">The sequence shown here is derived from an EMBL/GenBank/DDBJ whole genome shotgun (WGS) entry which is preliminary data.</text>
</comment>
<dbReference type="Proteomes" id="UP001497444">
    <property type="component" value="Unassembled WGS sequence"/>
</dbReference>
<evidence type="ECO:0000256" key="1">
    <source>
        <dbReference type="SAM" id="MobiDB-lite"/>
    </source>
</evidence>
<proteinExistence type="predicted"/>
<sequence>MIFPHEQPYTSALLPGYRPTKPVLEAYDLMPRRPPRLNKGFNMLDISQQHKQQQMQEQFSPHAYSNQYYSAQNNSYHYIQERPPSYQYQSQMQPQLDYSHNSRYNPQRYQDDYAYSDNFNSYQINSGIQASQRMITGHLQSNNRYNVRDSGYGNYESYGHDNNNDHYNSRERFYNDRSGYAQSNTGYAASGTSNHPQQQRQYENGGGYDAGSGYGYGYGSNSSIYNHSQPQHSPQLDSRTSQVNRSDRGGVQSNMSHAAASPSSFSFFNRNSASNISALPNGGGASLQSIRQSLQRNNNRN</sequence>
<evidence type="ECO:0000313" key="2">
    <source>
        <dbReference type="EMBL" id="CAK9250725.1"/>
    </source>
</evidence>
<feature type="compositionally biased region" description="Polar residues" evidence="1">
    <location>
        <begin position="229"/>
        <end position="244"/>
    </location>
</feature>
<feature type="region of interest" description="Disordered" evidence="1">
    <location>
        <begin position="220"/>
        <end position="261"/>
    </location>
</feature>
<evidence type="ECO:0000313" key="3">
    <source>
        <dbReference type="Proteomes" id="UP001497444"/>
    </source>
</evidence>
<accession>A0ABP0VCN0</accession>
<dbReference type="EMBL" id="CAXAQS010000230">
    <property type="protein sequence ID" value="CAK9250725.1"/>
    <property type="molecule type" value="Genomic_DNA"/>
</dbReference>
<feature type="region of interest" description="Disordered" evidence="1">
    <location>
        <begin position="141"/>
        <end position="208"/>
    </location>
</feature>
<feature type="compositionally biased region" description="Basic and acidic residues" evidence="1">
    <location>
        <begin position="158"/>
        <end position="175"/>
    </location>
</feature>
<feature type="compositionally biased region" description="Polar residues" evidence="1">
    <location>
        <begin position="180"/>
        <end position="202"/>
    </location>
</feature>
<organism evidence="2 3">
    <name type="scientific">Sphagnum jensenii</name>
    <dbReference type="NCBI Taxonomy" id="128206"/>
    <lineage>
        <taxon>Eukaryota</taxon>
        <taxon>Viridiplantae</taxon>
        <taxon>Streptophyta</taxon>
        <taxon>Embryophyta</taxon>
        <taxon>Bryophyta</taxon>
        <taxon>Sphagnophytina</taxon>
        <taxon>Sphagnopsida</taxon>
        <taxon>Sphagnales</taxon>
        <taxon>Sphagnaceae</taxon>
        <taxon>Sphagnum</taxon>
    </lineage>
</organism>
<keyword evidence="3" id="KW-1185">Reference proteome</keyword>
<name>A0ABP0VCN0_9BRYO</name>
<protein>
    <submittedName>
        <fullName evidence="2">Uncharacterized protein</fullName>
    </submittedName>
</protein>
<feature type="compositionally biased region" description="Polar residues" evidence="1">
    <location>
        <begin position="96"/>
        <end position="108"/>
    </location>
</feature>
<gene>
    <name evidence="2" type="ORF">CSSPJE1EN1_LOCUS26103</name>
</gene>
<reference evidence="2" key="1">
    <citation type="submission" date="2024-02" db="EMBL/GenBank/DDBJ databases">
        <authorList>
            <consortium name="ELIXIR-Norway"/>
            <consortium name="Elixir Norway"/>
        </authorList>
    </citation>
    <scope>NUCLEOTIDE SEQUENCE</scope>
</reference>
<feature type="compositionally biased region" description="Low complexity" evidence="1">
    <location>
        <begin position="86"/>
        <end position="95"/>
    </location>
</feature>